<dbReference type="OrthoDB" id="3078737at2"/>
<evidence type="ECO:0000313" key="3">
    <source>
        <dbReference type="Proteomes" id="UP000324159"/>
    </source>
</evidence>
<dbReference type="Proteomes" id="UP000324159">
    <property type="component" value="Unassembled WGS sequence"/>
</dbReference>
<protein>
    <submittedName>
        <fullName evidence="2">YHS domain-containing protein</fullName>
    </submittedName>
</protein>
<gene>
    <name evidence="2" type="ORF">EDC39_10382</name>
</gene>
<comment type="caution">
    <text evidence="2">The sequence shown here is derived from an EMBL/GenBank/DDBJ whole genome shotgun (WGS) entry which is preliminary data.</text>
</comment>
<dbReference type="SMART" id="SM00746">
    <property type="entry name" value="TRASH"/>
    <property type="match status" value="1"/>
</dbReference>
<sequence>MIRLLLLAIFGFLFYVIWTALVRIVRAGRGADVESRPEKTVAGEEMVRDPVCGTYVPRSDAVQARIRGRLAFFCSTECRDAYRRQK</sequence>
<dbReference type="EMBL" id="VNIB01000003">
    <property type="protein sequence ID" value="TYO99239.1"/>
    <property type="molecule type" value="Genomic_DNA"/>
</dbReference>
<proteinExistence type="predicted"/>
<feature type="domain" description="TRASH" evidence="1">
    <location>
        <begin position="49"/>
        <end position="86"/>
    </location>
</feature>
<evidence type="ECO:0000259" key="1">
    <source>
        <dbReference type="SMART" id="SM00746"/>
    </source>
</evidence>
<dbReference type="AlphaFoldDB" id="A0A5D3WNK6"/>
<dbReference type="InterPro" id="IPR011017">
    <property type="entry name" value="TRASH_dom"/>
</dbReference>
<keyword evidence="3" id="KW-1185">Reference proteome</keyword>
<evidence type="ECO:0000313" key="2">
    <source>
        <dbReference type="EMBL" id="TYO99239.1"/>
    </source>
</evidence>
<accession>A0A5D3WNK6</accession>
<organism evidence="2 3">
    <name type="scientific">Geothermobacter ehrlichii</name>
    <dbReference type="NCBI Taxonomy" id="213224"/>
    <lineage>
        <taxon>Bacteria</taxon>
        <taxon>Pseudomonadati</taxon>
        <taxon>Thermodesulfobacteriota</taxon>
        <taxon>Desulfuromonadia</taxon>
        <taxon>Desulfuromonadales</taxon>
        <taxon>Geothermobacteraceae</taxon>
        <taxon>Geothermobacter</taxon>
    </lineage>
</organism>
<reference evidence="2 3" key="1">
    <citation type="submission" date="2019-07" db="EMBL/GenBank/DDBJ databases">
        <title>Genomic Encyclopedia of Type Strains, Phase IV (KMG-IV): sequencing the most valuable type-strain genomes for metagenomic binning, comparative biology and taxonomic classification.</title>
        <authorList>
            <person name="Goeker M."/>
        </authorList>
    </citation>
    <scope>NUCLEOTIDE SEQUENCE [LARGE SCALE GENOMIC DNA]</scope>
    <source>
        <strain evidence="2 3">SS015</strain>
    </source>
</reference>
<dbReference type="RefSeq" id="WP_148895163.1">
    <property type="nucleotide sequence ID" value="NZ_VNIB01000003.1"/>
</dbReference>
<name>A0A5D3WNK6_9BACT</name>